<dbReference type="AlphaFoldDB" id="A0A976IC43"/>
<dbReference type="Pfam" id="PF04749">
    <property type="entry name" value="PLAC8"/>
    <property type="match status" value="1"/>
</dbReference>
<accession>A0A976IC43</accession>
<dbReference type="RefSeq" id="XP_067815678.1">
    <property type="nucleotide sequence ID" value="XM_067966520.1"/>
</dbReference>
<comment type="caution">
    <text evidence="3">The sequence shown here is derived from an EMBL/GenBank/DDBJ whole genome shotgun (WGS) entry which is preliminary data.</text>
</comment>
<feature type="transmembrane region" description="Helical" evidence="2">
    <location>
        <begin position="269"/>
        <end position="289"/>
    </location>
</feature>
<dbReference type="Proteomes" id="UP000294530">
    <property type="component" value="Unassembled WGS sequence"/>
</dbReference>
<evidence type="ECO:0000256" key="1">
    <source>
        <dbReference type="SAM" id="MobiDB-lite"/>
    </source>
</evidence>
<feature type="transmembrane region" description="Helical" evidence="2">
    <location>
        <begin position="141"/>
        <end position="158"/>
    </location>
</feature>
<name>A0A976IC43_BRELC</name>
<dbReference type="GeneID" id="94352191"/>
<evidence type="ECO:0008006" key="5">
    <source>
        <dbReference type="Google" id="ProtNLM"/>
    </source>
</evidence>
<dbReference type="OrthoDB" id="1045822at2759"/>
<keyword evidence="2" id="KW-1133">Transmembrane helix</keyword>
<dbReference type="EMBL" id="SHOA02000018">
    <property type="protein sequence ID" value="TDH66179.1"/>
    <property type="molecule type" value="Genomic_DNA"/>
</dbReference>
<feature type="transmembrane region" description="Helical" evidence="2">
    <location>
        <begin position="595"/>
        <end position="614"/>
    </location>
</feature>
<feature type="transmembrane region" description="Helical" evidence="2">
    <location>
        <begin position="12"/>
        <end position="29"/>
    </location>
</feature>
<evidence type="ECO:0000256" key="2">
    <source>
        <dbReference type="SAM" id="Phobius"/>
    </source>
</evidence>
<protein>
    <recommendedName>
        <fullName evidence="5">Transmembrane protein</fullName>
    </recommendedName>
</protein>
<organism evidence="3 4">
    <name type="scientific">Bremia lactucae</name>
    <name type="common">Lettuce downy mildew</name>
    <dbReference type="NCBI Taxonomy" id="4779"/>
    <lineage>
        <taxon>Eukaryota</taxon>
        <taxon>Sar</taxon>
        <taxon>Stramenopiles</taxon>
        <taxon>Oomycota</taxon>
        <taxon>Peronosporomycetes</taxon>
        <taxon>Peronosporales</taxon>
        <taxon>Peronosporaceae</taxon>
        <taxon>Bremia</taxon>
    </lineage>
</organism>
<dbReference type="NCBIfam" id="TIGR01571">
    <property type="entry name" value="A_thal_Cys_rich"/>
    <property type="match status" value="1"/>
</dbReference>
<evidence type="ECO:0000313" key="4">
    <source>
        <dbReference type="Proteomes" id="UP000294530"/>
    </source>
</evidence>
<dbReference type="KEGG" id="blac:94352191"/>
<reference evidence="3 4" key="1">
    <citation type="journal article" date="2021" name="Genome Biol.">
        <title>AFLAP: assembly-free linkage analysis pipeline using k-mers from genome sequencing data.</title>
        <authorList>
            <person name="Fletcher K."/>
            <person name="Zhang L."/>
            <person name="Gil J."/>
            <person name="Han R."/>
            <person name="Cavanaugh K."/>
            <person name="Michelmore R."/>
        </authorList>
    </citation>
    <scope>NUCLEOTIDE SEQUENCE [LARGE SCALE GENOMIC DNA]</scope>
    <source>
        <strain evidence="3 4">SF5</strain>
    </source>
</reference>
<feature type="region of interest" description="Disordered" evidence="1">
    <location>
        <begin position="427"/>
        <end position="469"/>
    </location>
</feature>
<feature type="compositionally biased region" description="Polar residues" evidence="1">
    <location>
        <begin position="433"/>
        <end position="447"/>
    </location>
</feature>
<evidence type="ECO:0000313" key="3">
    <source>
        <dbReference type="EMBL" id="TDH66179.1"/>
    </source>
</evidence>
<feature type="transmembrane region" description="Helical" evidence="2">
    <location>
        <begin position="230"/>
        <end position="249"/>
    </location>
</feature>
<feature type="transmembrane region" description="Helical" evidence="2">
    <location>
        <begin position="72"/>
        <end position="98"/>
    </location>
</feature>
<keyword evidence="2" id="KW-0472">Membrane</keyword>
<dbReference type="InterPro" id="IPR006461">
    <property type="entry name" value="PLAC_motif_containing"/>
</dbReference>
<proteinExistence type="predicted"/>
<feature type="transmembrane region" description="Helical" evidence="2">
    <location>
        <begin position="571"/>
        <end position="589"/>
    </location>
</feature>
<feature type="transmembrane region" description="Helical" evidence="2">
    <location>
        <begin position="322"/>
        <end position="343"/>
    </location>
</feature>
<feature type="transmembrane region" description="Helical" evidence="2">
    <location>
        <begin position="355"/>
        <end position="378"/>
    </location>
</feature>
<sequence>MPLLAKLQRYSRRQFVVALICIVSCLGIIGQIQVLPVLAVLFLPVFIFFRWVSRQQQHHGATDREIEQIFQIFLGGALVFWVLALLSQLLMFLILVSISASNNWNSVENEGQKHSANGRPELVTGLKLGTAIFNLSIDKPVGYFTIVFATYFIVKAFVEEYLKYWIVQGSCCYEISKGSCWKRQICRYCSTNSESKPAFSVLKQRQQRHGALQGMMCHPSRLLFYRRPHANHAFVVFLAVMAGALGFSFMENTLVALFASTFHDQIKIAILRSLSNAPLHCICGGITGVRMAERLLAHRHGSSEFSGANAAKKDLGRWCTKIRVIFPAVLVHTIYVTQLFVLMTLVPEQVKAANWIVYHVVVPSVLISIVLVSSFIQLRRKLHMMENKMNETHYMHVAVDLESGELLGAVNGDFDEDMNIFRNENDVTDSEAESSGPNSSRKVSVTTKIEKNHGINSAGSERGGNVQPELEKSSTLSRSFFSHCNQKRLYLEVQEAKMHFESLNKSADMAYSIADGDKSVQGVDSNGILTGRWKTGLFGFTESIVPNGIMSCCCPGLVVAQMVTRLGLMPFYHVLIIFCALYVVALTAVMTRIDFFNFLFWLCAMISVLCMTRLRWRIRTLFSLPGSHAEDFAFSLFCGCCSIAQMATHVESYQPGMFAFAPRSTLPGYSAC</sequence>
<keyword evidence="2" id="KW-0812">Transmembrane</keyword>
<gene>
    <name evidence="3" type="ORF">CCR75_008468</name>
</gene>
<dbReference type="PANTHER" id="PTHR15907">
    <property type="entry name" value="DUF614 FAMILY PROTEIN-RELATED"/>
    <property type="match status" value="1"/>
</dbReference>
<keyword evidence="4" id="KW-1185">Reference proteome</keyword>